<keyword evidence="4" id="KW-1133">Transmembrane helix</keyword>
<keyword evidence="6" id="KW-1185">Reference proteome</keyword>
<dbReference type="Gene3D" id="3.40.50.720">
    <property type="entry name" value="NAD(P)-binding Rossmann-like Domain"/>
    <property type="match status" value="1"/>
</dbReference>
<sequence length="320" mass="35665">MFGACLIAVFLFLAIFLLWPVLVYFVFRVFLCKRDDLKKAGEWTIITGATDGIGRAFAELLAKEGLNVFLISRTEAKLLAVAADLEKEYNVKTKIFVADFAKVIVSRYCSTNFSYDQLQSEIEGLSSISCLINNVGLSYPYPDALSTSPFLTPSFCQEVITVNVTALTKLTRIILPKMINDPLPVHGVHRYVINMGSLSGLLTIPYLTVYGATKAYIYSFTKAMAVELKDTCVRVQMFAPSFVSTKMSGIKRASIGVPSAETYVNSALSMIGVEVIGAGYFVHALIWQFSYLIPSRLFSSYMAKRMLRARERHLRKQKAN</sequence>
<keyword evidence="4" id="KW-0472">Membrane</keyword>
<comment type="similarity">
    <text evidence="3">Belongs to the short-chain dehydrogenases/reductases (SDR) family.</text>
</comment>
<keyword evidence="4" id="KW-0812">Transmembrane</keyword>
<proteinExistence type="inferred from homology"/>
<comment type="subcellular location">
    <subcellularLocation>
        <location evidence="1">Endoplasmic reticulum</location>
    </subcellularLocation>
</comment>
<reference evidence="7" key="1">
    <citation type="submission" date="2017-02" db="UniProtKB">
        <authorList>
            <consortium name="WormBaseParasite"/>
        </authorList>
    </citation>
    <scope>IDENTIFICATION</scope>
</reference>
<organism evidence="7">
    <name type="scientific">Taenia asiatica</name>
    <name type="common">Asian tapeworm</name>
    <dbReference type="NCBI Taxonomy" id="60517"/>
    <lineage>
        <taxon>Eukaryota</taxon>
        <taxon>Metazoa</taxon>
        <taxon>Spiralia</taxon>
        <taxon>Lophotrochozoa</taxon>
        <taxon>Platyhelminthes</taxon>
        <taxon>Cestoda</taxon>
        <taxon>Eucestoda</taxon>
        <taxon>Cyclophyllidea</taxon>
        <taxon>Taeniidae</taxon>
        <taxon>Taenia</taxon>
    </lineage>
</organism>
<dbReference type="OrthoDB" id="5545019at2759"/>
<accession>A0A0R3VV73</accession>
<dbReference type="PRINTS" id="PR00081">
    <property type="entry name" value="GDHRDH"/>
</dbReference>
<dbReference type="InterPro" id="IPR036291">
    <property type="entry name" value="NAD(P)-bd_dom_sf"/>
</dbReference>
<protein>
    <submittedName>
        <fullName evidence="7">Estradiol 17-beta-dehydrogenase 12</fullName>
    </submittedName>
</protein>
<dbReference type="PANTHER" id="PTHR43899">
    <property type="entry name" value="RH59310P"/>
    <property type="match status" value="1"/>
</dbReference>
<evidence type="ECO:0000256" key="3">
    <source>
        <dbReference type="RuleBase" id="RU000363"/>
    </source>
</evidence>
<dbReference type="SUPFAM" id="SSF51735">
    <property type="entry name" value="NAD(P)-binding Rossmann-fold domains"/>
    <property type="match status" value="1"/>
</dbReference>
<evidence type="ECO:0000256" key="1">
    <source>
        <dbReference type="ARBA" id="ARBA00004240"/>
    </source>
</evidence>
<dbReference type="STRING" id="60517.A0A0R3VV73"/>
<evidence type="ECO:0000256" key="4">
    <source>
        <dbReference type="SAM" id="Phobius"/>
    </source>
</evidence>
<dbReference type="AlphaFoldDB" id="A0A0R3VV73"/>
<dbReference type="WBParaSite" id="TASK_0000127201-mRNA-1">
    <property type="protein sequence ID" value="TASK_0000127201-mRNA-1"/>
    <property type="gene ID" value="TASK_0000127201"/>
</dbReference>
<reference evidence="5 6" key="2">
    <citation type="submission" date="2018-11" db="EMBL/GenBank/DDBJ databases">
        <authorList>
            <consortium name="Pathogen Informatics"/>
        </authorList>
    </citation>
    <scope>NUCLEOTIDE SEQUENCE [LARGE SCALE GENOMIC DNA]</scope>
</reference>
<evidence type="ECO:0000313" key="5">
    <source>
        <dbReference type="EMBL" id="VDK22788.1"/>
    </source>
</evidence>
<dbReference type="Proteomes" id="UP000282613">
    <property type="component" value="Unassembled WGS sequence"/>
</dbReference>
<dbReference type="PROSITE" id="PS00061">
    <property type="entry name" value="ADH_SHORT"/>
    <property type="match status" value="1"/>
</dbReference>
<gene>
    <name evidence="5" type="ORF">TASK_LOCUS1273</name>
</gene>
<evidence type="ECO:0000313" key="6">
    <source>
        <dbReference type="Proteomes" id="UP000282613"/>
    </source>
</evidence>
<dbReference type="Pfam" id="PF00106">
    <property type="entry name" value="adh_short"/>
    <property type="match status" value="1"/>
</dbReference>
<dbReference type="PIRSF" id="PIRSF000126">
    <property type="entry name" value="11-beta-HSD1"/>
    <property type="match status" value="1"/>
</dbReference>
<dbReference type="CDD" id="cd05356">
    <property type="entry name" value="17beta-HSD1_like_SDR_c"/>
    <property type="match status" value="1"/>
</dbReference>
<evidence type="ECO:0000313" key="7">
    <source>
        <dbReference type="WBParaSite" id="TASK_0000127201-mRNA-1"/>
    </source>
</evidence>
<feature type="transmembrane region" description="Helical" evidence="4">
    <location>
        <begin position="6"/>
        <end position="31"/>
    </location>
</feature>
<dbReference type="PRINTS" id="PR00080">
    <property type="entry name" value="SDRFAMILY"/>
</dbReference>
<dbReference type="InterPro" id="IPR020904">
    <property type="entry name" value="Sc_DH/Rdtase_CS"/>
</dbReference>
<name>A0A0R3VV73_TAEAS</name>
<dbReference type="EMBL" id="UYRS01000293">
    <property type="protein sequence ID" value="VDK22788.1"/>
    <property type="molecule type" value="Genomic_DNA"/>
</dbReference>
<dbReference type="InterPro" id="IPR051019">
    <property type="entry name" value="VLCFA-Steroid_DH"/>
</dbReference>
<dbReference type="GO" id="GO:0016491">
    <property type="term" value="F:oxidoreductase activity"/>
    <property type="evidence" value="ECO:0007669"/>
    <property type="project" value="UniProtKB-KW"/>
</dbReference>
<dbReference type="GO" id="GO:0005783">
    <property type="term" value="C:endoplasmic reticulum"/>
    <property type="evidence" value="ECO:0007669"/>
    <property type="project" value="UniProtKB-SubCell"/>
</dbReference>
<evidence type="ECO:0000256" key="2">
    <source>
        <dbReference type="ARBA" id="ARBA00023002"/>
    </source>
</evidence>
<keyword evidence="2" id="KW-0560">Oxidoreductase</keyword>
<dbReference type="InterPro" id="IPR002347">
    <property type="entry name" value="SDR_fam"/>
</dbReference>
<dbReference type="PANTHER" id="PTHR43899:SF9">
    <property type="entry name" value="MIP25013P-RELATED"/>
    <property type="match status" value="1"/>
</dbReference>